<dbReference type="EMBL" id="FOFU01000002">
    <property type="protein sequence ID" value="SEQ03578.1"/>
    <property type="molecule type" value="Genomic_DNA"/>
</dbReference>
<keyword evidence="3" id="KW-1185">Reference proteome</keyword>
<dbReference type="AlphaFoldDB" id="A0A1H9CSJ4"/>
<evidence type="ECO:0000256" key="1">
    <source>
        <dbReference type="SAM" id="SignalP"/>
    </source>
</evidence>
<dbReference type="OrthoDB" id="360352at2"/>
<organism evidence="2 3">
    <name type="scientific">Treponema bryantii</name>
    <dbReference type="NCBI Taxonomy" id="163"/>
    <lineage>
        <taxon>Bacteria</taxon>
        <taxon>Pseudomonadati</taxon>
        <taxon>Spirochaetota</taxon>
        <taxon>Spirochaetia</taxon>
        <taxon>Spirochaetales</taxon>
        <taxon>Treponemataceae</taxon>
        <taxon>Treponema</taxon>
    </lineage>
</organism>
<name>A0A1H9CSJ4_9SPIR</name>
<gene>
    <name evidence="2" type="ORF">SAMN04487977_102273</name>
</gene>
<reference evidence="2 3" key="1">
    <citation type="submission" date="2016-10" db="EMBL/GenBank/DDBJ databases">
        <authorList>
            <person name="de Groot N.N."/>
        </authorList>
    </citation>
    <scope>NUCLEOTIDE SEQUENCE [LARGE SCALE GENOMIC DNA]</scope>
    <source>
        <strain evidence="2 3">B25</strain>
    </source>
</reference>
<dbReference type="RefSeq" id="WP_074641365.1">
    <property type="nucleotide sequence ID" value="NZ_FOFU01000002.1"/>
</dbReference>
<proteinExistence type="predicted"/>
<evidence type="ECO:0000313" key="2">
    <source>
        <dbReference type="EMBL" id="SEQ03578.1"/>
    </source>
</evidence>
<evidence type="ECO:0008006" key="4">
    <source>
        <dbReference type="Google" id="ProtNLM"/>
    </source>
</evidence>
<feature type="signal peptide" evidence="1">
    <location>
        <begin position="1"/>
        <end position="22"/>
    </location>
</feature>
<accession>A0A1H9CSJ4</accession>
<keyword evidence="1" id="KW-0732">Signal</keyword>
<dbReference type="PROSITE" id="PS51257">
    <property type="entry name" value="PROKAR_LIPOPROTEIN"/>
    <property type="match status" value="1"/>
</dbReference>
<sequence>MNKAIRSFFILIFAALFMSCQTEITLTLRQDDSVDIRFEGESGEAFAKLINSAAGLGAEDYSVSTSDLLIDSQSVSYELAKAGFSDIVINQKKGGAVSISMCDKKQTSYIFSSKIIKAEKGKLITAITRKSLEDFYKASDEQTRMILDLFLAPVFNDEEMSEDEYLEMVGAFYGDGTATEVSQSFVKINLISKDGSKETLNLPLTQLFCGNFNY</sequence>
<evidence type="ECO:0000313" key="3">
    <source>
        <dbReference type="Proteomes" id="UP000182360"/>
    </source>
</evidence>
<protein>
    <recommendedName>
        <fullName evidence="4">Lipoprotein</fullName>
    </recommendedName>
</protein>
<feature type="chain" id="PRO_5010278452" description="Lipoprotein" evidence="1">
    <location>
        <begin position="23"/>
        <end position="214"/>
    </location>
</feature>
<dbReference type="Proteomes" id="UP000182360">
    <property type="component" value="Unassembled WGS sequence"/>
</dbReference>